<dbReference type="AlphaFoldDB" id="A0A151Z4S7"/>
<evidence type="ECO:0000256" key="1">
    <source>
        <dbReference type="SAM" id="Phobius"/>
    </source>
</evidence>
<accession>A0A151Z4S7</accession>
<name>A0A151Z4S7_TIELA</name>
<reference evidence="2 3" key="1">
    <citation type="submission" date="2015-12" db="EMBL/GenBank/DDBJ databases">
        <title>Dictyostelia acquired genes for synthesis and detection of signals that induce cell-type specialization by lateral gene transfer from prokaryotes.</title>
        <authorList>
            <person name="Gloeckner G."/>
            <person name="Schaap P."/>
        </authorList>
    </citation>
    <scope>NUCLEOTIDE SEQUENCE [LARGE SCALE GENOMIC DNA]</scope>
    <source>
        <strain evidence="2 3">TK</strain>
    </source>
</reference>
<keyword evidence="3" id="KW-1185">Reference proteome</keyword>
<dbReference type="OMA" id="QPIDERW"/>
<evidence type="ECO:0008006" key="4">
    <source>
        <dbReference type="Google" id="ProtNLM"/>
    </source>
</evidence>
<sequence length="248" mass="28080">MQRYSAVGSNNTGEIDKMFKDNEDLKDIDNVKGDLILKEDMVHFELEEDFEPDYPKKSKYGWATNRIPLSRAQWLYLVIGQGLIPLVINFFINLFLTWAIFPKGDGEYIPFAGQLTCIFSDVIVTAFVLSCISTILGAVLVTWDLRKGKMVSPIDERWLHHPVLSWVPLGIHYRVILKRAVLFGIFSVVAVAPLTLALIYAAVGSQGMLLKWSYYIFKAIWCAALAAILSPIIAFILLASFNPRHTFY</sequence>
<feature type="transmembrane region" description="Helical" evidence="1">
    <location>
        <begin position="121"/>
        <end position="143"/>
    </location>
</feature>
<keyword evidence="1" id="KW-1133">Transmembrane helix</keyword>
<feature type="transmembrane region" description="Helical" evidence="1">
    <location>
        <begin position="180"/>
        <end position="203"/>
    </location>
</feature>
<evidence type="ECO:0000313" key="3">
    <source>
        <dbReference type="Proteomes" id="UP000076078"/>
    </source>
</evidence>
<dbReference type="InParanoid" id="A0A151Z4S7"/>
<keyword evidence="1" id="KW-0812">Transmembrane</keyword>
<feature type="transmembrane region" description="Helical" evidence="1">
    <location>
        <begin position="74"/>
        <end position="101"/>
    </location>
</feature>
<evidence type="ECO:0000313" key="2">
    <source>
        <dbReference type="EMBL" id="KYQ88804.1"/>
    </source>
</evidence>
<dbReference type="OrthoDB" id="15595at2759"/>
<dbReference type="Proteomes" id="UP000076078">
    <property type="component" value="Unassembled WGS sequence"/>
</dbReference>
<keyword evidence="1" id="KW-0472">Membrane</keyword>
<comment type="caution">
    <text evidence="2">The sequence shown here is derived from an EMBL/GenBank/DDBJ whole genome shotgun (WGS) entry which is preliminary data.</text>
</comment>
<organism evidence="2 3">
    <name type="scientific">Tieghemostelium lacteum</name>
    <name type="common">Slime mold</name>
    <name type="synonym">Dictyostelium lacteum</name>
    <dbReference type="NCBI Taxonomy" id="361077"/>
    <lineage>
        <taxon>Eukaryota</taxon>
        <taxon>Amoebozoa</taxon>
        <taxon>Evosea</taxon>
        <taxon>Eumycetozoa</taxon>
        <taxon>Dictyostelia</taxon>
        <taxon>Dictyosteliales</taxon>
        <taxon>Raperosteliaceae</taxon>
        <taxon>Tieghemostelium</taxon>
    </lineage>
</organism>
<dbReference type="STRING" id="361077.A0A151Z4S7"/>
<dbReference type="FunCoup" id="A0A151Z4S7">
    <property type="interactions" value="738"/>
</dbReference>
<protein>
    <recommendedName>
        <fullName evidence="4">Transmembrane protein</fullName>
    </recommendedName>
</protein>
<dbReference type="EMBL" id="LODT01000047">
    <property type="protein sequence ID" value="KYQ88804.1"/>
    <property type="molecule type" value="Genomic_DNA"/>
</dbReference>
<feature type="transmembrane region" description="Helical" evidence="1">
    <location>
        <begin position="215"/>
        <end position="239"/>
    </location>
</feature>
<proteinExistence type="predicted"/>
<gene>
    <name evidence="2" type="ORF">DLAC_10601</name>
</gene>